<keyword evidence="2" id="KW-1185">Reference proteome</keyword>
<evidence type="ECO:0000313" key="3">
    <source>
        <dbReference type="WBParaSite" id="HPLM_0001925001-mRNA-1"/>
    </source>
</evidence>
<reference evidence="1 2" key="2">
    <citation type="submission" date="2018-11" db="EMBL/GenBank/DDBJ databases">
        <authorList>
            <consortium name="Pathogen Informatics"/>
        </authorList>
    </citation>
    <scope>NUCLEOTIDE SEQUENCE [LARGE SCALE GENOMIC DNA]</scope>
    <source>
        <strain evidence="1 2">MHpl1</strain>
    </source>
</reference>
<proteinExistence type="predicted"/>
<evidence type="ECO:0000313" key="1">
    <source>
        <dbReference type="EMBL" id="VDO75950.1"/>
    </source>
</evidence>
<reference evidence="3" key="1">
    <citation type="submission" date="2017-02" db="UniProtKB">
        <authorList>
            <consortium name="WormBaseParasite"/>
        </authorList>
    </citation>
    <scope>IDENTIFICATION</scope>
</reference>
<dbReference type="WBParaSite" id="HPLM_0001925001-mRNA-1">
    <property type="protein sequence ID" value="HPLM_0001925001-mRNA-1"/>
    <property type="gene ID" value="HPLM_0001925001"/>
</dbReference>
<accession>A0A0N4X4F8</accession>
<gene>
    <name evidence="1" type="ORF">HPLM_LOCUS19242</name>
</gene>
<dbReference type="Proteomes" id="UP000268014">
    <property type="component" value="Unassembled WGS sequence"/>
</dbReference>
<dbReference type="EMBL" id="UZAF01021155">
    <property type="protein sequence ID" value="VDO75950.1"/>
    <property type="molecule type" value="Genomic_DNA"/>
</dbReference>
<dbReference type="AlphaFoldDB" id="A0A0N4X4F8"/>
<protein>
    <submittedName>
        <fullName evidence="1 3">Uncharacterized protein</fullName>
    </submittedName>
</protein>
<sequence length="79" mass="8823">MGTSSVYRSSQRVINFAELCFYCVKRQPAISHGSPASPVHPHNARDVGAVKANVFEIVDISKEYYYGDTNPYHSIANIF</sequence>
<organism evidence="3">
    <name type="scientific">Haemonchus placei</name>
    <name type="common">Barber's pole worm</name>
    <dbReference type="NCBI Taxonomy" id="6290"/>
    <lineage>
        <taxon>Eukaryota</taxon>
        <taxon>Metazoa</taxon>
        <taxon>Ecdysozoa</taxon>
        <taxon>Nematoda</taxon>
        <taxon>Chromadorea</taxon>
        <taxon>Rhabditida</taxon>
        <taxon>Rhabditina</taxon>
        <taxon>Rhabditomorpha</taxon>
        <taxon>Strongyloidea</taxon>
        <taxon>Trichostrongylidae</taxon>
        <taxon>Haemonchus</taxon>
    </lineage>
</organism>
<evidence type="ECO:0000313" key="2">
    <source>
        <dbReference type="Proteomes" id="UP000268014"/>
    </source>
</evidence>
<name>A0A0N4X4F8_HAEPC</name>